<gene>
    <name evidence="3" type="ORF">BJN45_09690</name>
</gene>
<evidence type="ECO:0000313" key="3">
    <source>
        <dbReference type="EMBL" id="OMG53696.1"/>
    </source>
</evidence>
<organism evidence="3 4">
    <name type="scientific">Azonexus hydrophilus</name>
    <dbReference type="NCBI Taxonomy" id="418702"/>
    <lineage>
        <taxon>Bacteria</taxon>
        <taxon>Pseudomonadati</taxon>
        <taxon>Pseudomonadota</taxon>
        <taxon>Betaproteobacteria</taxon>
        <taxon>Rhodocyclales</taxon>
        <taxon>Azonexaceae</taxon>
        <taxon>Azonexus</taxon>
    </lineage>
</organism>
<sequence length="104" mass="11591">MAAITHPENTMNIRPPLLLGLLAALAMQAQAQEPARQSCAQIREQIQAQTGPLEKPDTELLKKIGARSDCAFTTPEAYRAAFGERPPAPHEPRREREHHEEDDD</sequence>
<accession>A0A1R1I4N1</accession>
<dbReference type="EMBL" id="MTHD01000003">
    <property type="protein sequence ID" value="OMG53696.1"/>
    <property type="molecule type" value="Genomic_DNA"/>
</dbReference>
<dbReference type="Proteomes" id="UP000187526">
    <property type="component" value="Unassembled WGS sequence"/>
</dbReference>
<dbReference type="STRING" id="418702.BJN45_09690"/>
<feature type="signal peptide" evidence="2">
    <location>
        <begin position="1"/>
        <end position="31"/>
    </location>
</feature>
<keyword evidence="2" id="KW-0732">Signal</keyword>
<feature type="chain" id="PRO_5012548550" description="DUF3718 domain-containing protein" evidence="2">
    <location>
        <begin position="32"/>
        <end position="104"/>
    </location>
</feature>
<dbReference type="AlphaFoldDB" id="A0A1R1I4N1"/>
<name>A0A1R1I4N1_9RHOO</name>
<reference evidence="3 4" key="1">
    <citation type="submission" date="2016-10" db="EMBL/GenBank/DDBJ databases">
        <title>Alkaliphiles isolated from bioreactors.</title>
        <authorList>
            <person name="Salah Z."/>
            <person name="Rout S.P."/>
            <person name="Humphreys P.N."/>
        </authorList>
    </citation>
    <scope>NUCLEOTIDE SEQUENCE [LARGE SCALE GENOMIC DNA]</scope>
    <source>
        <strain evidence="3 4">ZS02</strain>
    </source>
</reference>
<evidence type="ECO:0008006" key="5">
    <source>
        <dbReference type="Google" id="ProtNLM"/>
    </source>
</evidence>
<comment type="caution">
    <text evidence="3">The sequence shown here is derived from an EMBL/GenBank/DDBJ whole genome shotgun (WGS) entry which is preliminary data.</text>
</comment>
<feature type="region of interest" description="Disordered" evidence="1">
    <location>
        <begin position="77"/>
        <end position="104"/>
    </location>
</feature>
<evidence type="ECO:0000256" key="2">
    <source>
        <dbReference type="SAM" id="SignalP"/>
    </source>
</evidence>
<keyword evidence="4" id="KW-1185">Reference proteome</keyword>
<evidence type="ECO:0000313" key="4">
    <source>
        <dbReference type="Proteomes" id="UP000187526"/>
    </source>
</evidence>
<proteinExistence type="predicted"/>
<evidence type="ECO:0000256" key="1">
    <source>
        <dbReference type="SAM" id="MobiDB-lite"/>
    </source>
</evidence>
<feature type="compositionally biased region" description="Basic and acidic residues" evidence="1">
    <location>
        <begin position="87"/>
        <end position="104"/>
    </location>
</feature>
<protein>
    <recommendedName>
        <fullName evidence="5">DUF3718 domain-containing protein</fullName>
    </recommendedName>
</protein>